<dbReference type="Pfam" id="PF09992">
    <property type="entry name" value="NAGPA"/>
    <property type="match status" value="1"/>
</dbReference>
<dbReference type="EMBL" id="FOXS01000001">
    <property type="protein sequence ID" value="SFP70050.1"/>
    <property type="molecule type" value="Genomic_DNA"/>
</dbReference>
<evidence type="ECO:0000259" key="1">
    <source>
        <dbReference type="Pfam" id="PF09992"/>
    </source>
</evidence>
<gene>
    <name evidence="2" type="ORF">SAMN04515668_0059</name>
</gene>
<dbReference type="STRING" id="1227077.SAMN04515668_0059"/>
<evidence type="ECO:0000313" key="3">
    <source>
        <dbReference type="Proteomes" id="UP000199029"/>
    </source>
</evidence>
<protein>
    <submittedName>
        <fullName evidence="2">Uncharacterized protein YigE, DUF2233 family</fullName>
    </submittedName>
</protein>
<dbReference type="Proteomes" id="UP000199029">
    <property type="component" value="Unassembled WGS sequence"/>
</dbReference>
<keyword evidence="3" id="KW-1185">Reference proteome</keyword>
<feature type="domain" description="Phosphodiester glycosidase" evidence="1">
    <location>
        <begin position="51"/>
        <end position="199"/>
    </location>
</feature>
<organism evidence="2 3">
    <name type="scientific">Hymenobacter arizonensis</name>
    <name type="common">Siccationidurans arizonensis</name>
    <dbReference type="NCBI Taxonomy" id="1227077"/>
    <lineage>
        <taxon>Bacteria</taxon>
        <taxon>Pseudomonadati</taxon>
        <taxon>Bacteroidota</taxon>
        <taxon>Cytophagia</taxon>
        <taxon>Cytophagales</taxon>
        <taxon>Hymenobacteraceae</taxon>
        <taxon>Hymenobacter</taxon>
    </lineage>
</organism>
<reference evidence="3" key="1">
    <citation type="submission" date="2016-10" db="EMBL/GenBank/DDBJ databases">
        <authorList>
            <person name="Varghese N."/>
            <person name="Submissions S."/>
        </authorList>
    </citation>
    <scope>NUCLEOTIDE SEQUENCE [LARGE SCALE GENOMIC DNA]</scope>
    <source>
        <strain evidence="3">OR362-8,ATCC BAA-1266,JCM 13504</strain>
    </source>
</reference>
<proteinExistence type="predicted"/>
<dbReference type="InterPro" id="IPR018711">
    <property type="entry name" value="NAGPA"/>
</dbReference>
<accession>A0A1I5SH22</accession>
<sequence length="222" mass="24698">MREASPAASDFISYKVDLQQAELKLYWKDEHNQRFKSLQNLKEQLETQGQKLVFAMNGGMFKADYSPQGLFIQRGIKITSLDTAAGDGNFYLRPNGVFYTTINKKAYVCRTQDFVGAKDVAYATQSGPLLVIDGKIHPAFKQGSTNLHIRNGVGILPDNRIILAMSKSKISLFDFATYFKQAGCKNALYLDGFVSRTYLPSEGWLQTDGDFGVIIGITTAKP</sequence>
<evidence type="ECO:0000313" key="2">
    <source>
        <dbReference type="EMBL" id="SFP70050.1"/>
    </source>
</evidence>
<name>A0A1I5SH22_HYMAR</name>
<dbReference type="AlphaFoldDB" id="A0A1I5SH22"/>
<dbReference type="RefSeq" id="WP_234794924.1">
    <property type="nucleotide sequence ID" value="NZ_FOXS01000001.1"/>
</dbReference>